<dbReference type="Pfam" id="PF03713">
    <property type="entry name" value="DUF305"/>
    <property type="match status" value="1"/>
</dbReference>
<proteinExistence type="predicted"/>
<feature type="domain" description="DUF305" evidence="1">
    <location>
        <begin position="47"/>
        <end position="188"/>
    </location>
</feature>
<evidence type="ECO:0000259" key="1">
    <source>
        <dbReference type="Pfam" id="PF03713"/>
    </source>
</evidence>
<keyword evidence="3" id="KW-1185">Reference proteome</keyword>
<sequence length="190" mass="19427">MRVLVSVALLGGVLLSAGCSDRTGPVQTPSSTAAVITDAPAGNSAQDTAFGAALLQLQQQATGLAGLAKERAADPELVTLADTIATGQRGESDTIKALMVQWSDGSGPPAAPSAATPGALDPATLSRLESLRGPEFDTLWLQSMIGLHRGVIGLAEAEISGGRNIDAQTLAKSILNTRQAQLQQMQQMVG</sequence>
<dbReference type="PROSITE" id="PS51257">
    <property type="entry name" value="PROKAR_LIPOPROTEIN"/>
    <property type="match status" value="1"/>
</dbReference>
<comment type="caution">
    <text evidence="2">The sequence shown here is derived from an EMBL/GenBank/DDBJ whole genome shotgun (WGS) entry which is preliminary data.</text>
</comment>
<dbReference type="InterPro" id="IPR012347">
    <property type="entry name" value="Ferritin-like"/>
</dbReference>
<dbReference type="PANTHER" id="PTHR36933">
    <property type="entry name" value="SLL0788 PROTEIN"/>
    <property type="match status" value="1"/>
</dbReference>
<dbReference type="RefSeq" id="WP_085122426.1">
    <property type="nucleotide sequence ID" value="NZ_BCSY01000137.1"/>
</dbReference>
<name>A0A100WKX7_MYCCR</name>
<gene>
    <name evidence="2" type="ORF">RMCC_6693</name>
</gene>
<organism evidence="2 3">
    <name type="scientific">Mycolicibacterium canariasense</name>
    <name type="common">Mycobacterium canariasense</name>
    <dbReference type="NCBI Taxonomy" id="228230"/>
    <lineage>
        <taxon>Bacteria</taxon>
        <taxon>Bacillati</taxon>
        <taxon>Actinomycetota</taxon>
        <taxon>Actinomycetes</taxon>
        <taxon>Mycobacteriales</taxon>
        <taxon>Mycobacteriaceae</taxon>
        <taxon>Mycolicibacterium</taxon>
    </lineage>
</organism>
<evidence type="ECO:0000313" key="3">
    <source>
        <dbReference type="Proteomes" id="UP000069443"/>
    </source>
</evidence>
<dbReference type="STRING" id="228230.RMCC_6693"/>
<dbReference type="Proteomes" id="UP000069443">
    <property type="component" value="Unassembled WGS sequence"/>
</dbReference>
<dbReference type="EMBL" id="BCSY01000137">
    <property type="protein sequence ID" value="GAS99728.1"/>
    <property type="molecule type" value="Genomic_DNA"/>
</dbReference>
<reference evidence="3" key="2">
    <citation type="submission" date="2016-02" db="EMBL/GenBank/DDBJ databases">
        <title>Draft genome sequence of five rapidly growing Mycobacterium species.</title>
        <authorList>
            <person name="Katahira K."/>
            <person name="Gotou Y."/>
            <person name="Iida K."/>
            <person name="Ogura Y."/>
            <person name="Hayashi T."/>
        </authorList>
    </citation>
    <scope>NUCLEOTIDE SEQUENCE [LARGE SCALE GENOMIC DNA]</scope>
    <source>
        <strain evidence="3">JCM15298</strain>
    </source>
</reference>
<dbReference type="InterPro" id="IPR005183">
    <property type="entry name" value="DUF305_CopM-like"/>
</dbReference>
<reference evidence="3" key="1">
    <citation type="journal article" date="2016" name="Genome Announc.">
        <title>Draft Genome Sequences of Five Rapidly Growing Mycobacterium Species, M. thermoresistibile, M. fortuitum subsp. acetamidolyticum, M. canariasense, M. brisbanense, and M. novocastrense.</title>
        <authorList>
            <person name="Katahira K."/>
            <person name="Ogura Y."/>
            <person name="Gotoh Y."/>
            <person name="Hayashi T."/>
        </authorList>
    </citation>
    <scope>NUCLEOTIDE SEQUENCE [LARGE SCALE GENOMIC DNA]</scope>
    <source>
        <strain evidence="3">JCM15298</strain>
    </source>
</reference>
<accession>A0A100WKX7</accession>
<dbReference type="PANTHER" id="PTHR36933:SF1">
    <property type="entry name" value="SLL0788 PROTEIN"/>
    <property type="match status" value="1"/>
</dbReference>
<protein>
    <recommendedName>
        <fullName evidence="1">DUF305 domain-containing protein</fullName>
    </recommendedName>
</protein>
<evidence type="ECO:0000313" key="2">
    <source>
        <dbReference type="EMBL" id="GAS99728.1"/>
    </source>
</evidence>
<dbReference type="AlphaFoldDB" id="A0A100WKX7"/>
<dbReference type="Gene3D" id="1.20.1260.10">
    <property type="match status" value="1"/>
</dbReference>